<feature type="non-terminal residue" evidence="3">
    <location>
        <position position="198"/>
    </location>
</feature>
<keyword evidence="4" id="KW-1185">Reference proteome</keyword>
<gene>
    <name evidence="3" type="ORF">B0T19DRAFT_355954</name>
</gene>
<organism evidence="3 4">
    <name type="scientific">Cercophora scortea</name>
    <dbReference type="NCBI Taxonomy" id="314031"/>
    <lineage>
        <taxon>Eukaryota</taxon>
        <taxon>Fungi</taxon>
        <taxon>Dikarya</taxon>
        <taxon>Ascomycota</taxon>
        <taxon>Pezizomycotina</taxon>
        <taxon>Sordariomycetes</taxon>
        <taxon>Sordariomycetidae</taxon>
        <taxon>Sordariales</taxon>
        <taxon>Lasiosphaeriaceae</taxon>
        <taxon>Cercophora</taxon>
    </lineage>
</organism>
<sequence>MAAQPLEPTYNGFVSSDLDALLLYEACLRGVLTHVPRRPHDREREHLIRSGNIFLYEEVSSGIKRWTDGLNWSPSRIMGNFLIYRELESAFPPGEKKKAMKKKPNGGGPGEEPSQSAGGDDLRCYVGSLTESYPFKRGGLMKKTLSVNYKEVTHHLVCYYSVEDARHRKLGTPSSDPFFKDIYPRHELITNQPFRAQL</sequence>
<dbReference type="InterPro" id="IPR018608">
    <property type="entry name" value="Gti1/Pac2"/>
</dbReference>
<dbReference type="PANTHER" id="PTHR28027:SF2">
    <property type="entry name" value="TRANSCRIPTIONAL REGULATOR MIT1"/>
    <property type="match status" value="1"/>
</dbReference>
<name>A0AAE0IXX8_9PEZI</name>
<accession>A0AAE0IXX8</accession>
<evidence type="ECO:0000256" key="1">
    <source>
        <dbReference type="ARBA" id="ARBA00008359"/>
    </source>
</evidence>
<dbReference type="Pfam" id="PF09729">
    <property type="entry name" value="Gti1_Pac2"/>
    <property type="match status" value="1"/>
</dbReference>
<dbReference type="EMBL" id="JAUEPO010000002">
    <property type="protein sequence ID" value="KAK3333283.1"/>
    <property type="molecule type" value="Genomic_DNA"/>
</dbReference>
<comment type="similarity">
    <text evidence="1">Belongs to the MIT1/WOR1 family.</text>
</comment>
<evidence type="ECO:0000313" key="4">
    <source>
        <dbReference type="Proteomes" id="UP001286456"/>
    </source>
</evidence>
<dbReference type="AlphaFoldDB" id="A0AAE0IXX8"/>
<dbReference type="Proteomes" id="UP001286456">
    <property type="component" value="Unassembled WGS sequence"/>
</dbReference>
<dbReference type="GO" id="GO:0003677">
    <property type="term" value="F:DNA binding"/>
    <property type="evidence" value="ECO:0007669"/>
    <property type="project" value="TreeGrafter"/>
</dbReference>
<evidence type="ECO:0000313" key="3">
    <source>
        <dbReference type="EMBL" id="KAK3333283.1"/>
    </source>
</evidence>
<dbReference type="PANTHER" id="PTHR28027">
    <property type="entry name" value="TRANSCRIPTIONAL REGULATOR MIT1"/>
    <property type="match status" value="1"/>
</dbReference>
<proteinExistence type="inferred from homology"/>
<reference evidence="3" key="2">
    <citation type="submission" date="2023-06" db="EMBL/GenBank/DDBJ databases">
        <authorList>
            <consortium name="Lawrence Berkeley National Laboratory"/>
            <person name="Haridas S."/>
            <person name="Hensen N."/>
            <person name="Bonometti L."/>
            <person name="Westerberg I."/>
            <person name="Brannstrom I.O."/>
            <person name="Guillou S."/>
            <person name="Cros-Aarteil S."/>
            <person name="Calhoun S."/>
            <person name="Kuo A."/>
            <person name="Mondo S."/>
            <person name="Pangilinan J."/>
            <person name="Riley R."/>
            <person name="Labutti K."/>
            <person name="Andreopoulos B."/>
            <person name="Lipzen A."/>
            <person name="Chen C."/>
            <person name="Yanf M."/>
            <person name="Daum C."/>
            <person name="Ng V."/>
            <person name="Clum A."/>
            <person name="Steindorff A."/>
            <person name="Ohm R."/>
            <person name="Martin F."/>
            <person name="Silar P."/>
            <person name="Natvig D."/>
            <person name="Lalanne C."/>
            <person name="Gautier V."/>
            <person name="Ament-Velasquez S.L."/>
            <person name="Kruys A."/>
            <person name="Hutchinson M.I."/>
            <person name="Powell A.J."/>
            <person name="Barry K."/>
            <person name="Miller A.N."/>
            <person name="Grigoriev I.V."/>
            <person name="Debuchy R."/>
            <person name="Gladieux P."/>
            <person name="Thoren M.H."/>
            <person name="Johannesson H."/>
        </authorList>
    </citation>
    <scope>NUCLEOTIDE SEQUENCE</scope>
    <source>
        <strain evidence="3">SMH4131-1</strain>
    </source>
</reference>
<protein>
    <submittedName>
        <fullName evidence="3">Gti1/Pac2 family-domain-containing protein</fullName>
    </submittedName>
</protein>
<reference evidence="3" key="1">
    <citation type="journal article" date="2023" name="Mol. Phylogenet. Evol.">
        <title>Genome-scale phylogeny and comparative genomics of the fungal order Sordariales.</title>
        <authorList>
            <person name="Hensen N."/>
            <person name="Bonometti L."/>
            <person name="Westerberg I."/>
            <person name="Brannstrom I.O."/>
            <person name="Guillou S."/>
            <person name="Cros-Aarteil S."/>
            <person name="Calhoun S."/>
            <person name="Haridas S."/>
            <person name="Kuo A."/>
            <person name="Mondo S."/>
            <person name="Pangilinan J."/>
            <person name="Riley R."/>
            <person name="LaButti K."/>
            <person name="Andreopoulos B."/>
            <person name="Lipzen A."/>
            <person name="Chen C."/>
            <person name="Yan M."/>
            <person name="Daum C."/>
            <person name="Ng V."/>
            <person name="Clum A."/>
            <person name="Steindorff A."/>
            <person name="Ohm R.A."/>
            <person name="Martin F."/>
            <person name="Silar P."/>
            <person name="Natvig D.O."/>
            <person name="Lalanne C."/>
            <person name="Gautier V."/>
            <person name="Ament-Velasquez S.L."/>
            <person name="Kruys A."/>
            <person name="Hutchinson M.I."/>
            <person name="Powell A.J."/>
            <person name="Barry K."/>
            <person name="Miller A.N."/>
            <person name="Grigoriev I.V."/>
            <person name="Debuchy R."/>
            <person name="Gladieux P."/>
            <person name="Hiltunen Thoren M."/>
            <person name="Johannesson H."/>
        </authorList>
    </citation>
    <scope>NUCLEOTIDE SEQUENCE</scope>
    <source>
        <strain evidence="3">SMH4131-1</strain>
    </source>
</reference>
<comment type="caution">
    <text evidence="3">The sequence shown here is derived from an EMBL/GenBank/DDBJ whole genome shotgun (WGS) entry which is preliminary data.</text>
</comment>
<feature type="region of interest" description="Disordered" evidence="2">
    <location>
        <begin position="94"/>
        <end position="121"/>
    </location>
</feature>
<evidence type="ECO:0000256" key="2">
    <source>
        <dbReference type="SAM" id="MobiDB-lite"/>
    </source>
</evidence>